<organism evidence="1 2">
    <name type="scientific">Coemansia helicoidea</name>
    <dbReference type="NCBI Taxonomy" id="1286919"/>
    <lineage>
        <taxon>Eukaryota</taxon>
        <taxon>Fungi</taxon>
        <taxon>Fungi incertae sedis</taxon>
        <taxon>Zoopagomycota</taxon>
        <taxon>Kickxellomycotina</taxon>
        <taxon>Kickxellomycetes</taxon>
        <taxon>Kickxellales</taxon>
        <taxon>Kickxellaceae</taxon>
        <taxon>Coemansia</taxon>
    </lineage>
</organism>
<dbReference type="EMBL" id="JANBUN010003219">
    <property type="protein sequence ID" value="KAJ2791918.1"/>
    <property type="molecule type" value="Genomic_DNA"/>
</dbReference>
<evidence type="ECO:0000313" key="2">
    <source>
        <dbReference type="Proteomes" id="UP001140087"/>
    </source>
</evidence>
<reference evidence="1" key="1">
    <citation type="submission" date="2022-07" db="EMBL/GenBank/DDBJ databases">
        <title>Phylogenomic reconstructions and comparative analyses of Kickxellomycotina fungi.</title>
        <authorList>
            <person name="Reynolds N.K."/>
            <person name="Stajich J.E."/>
            <person name="Barry K."/>
            <person name="Grigoriev I.V."/>
            <person name="Crous P."/>
            <person name="Smith M.E."/>
        </authorList>
    </citation>
    <scope>NUCLEOTIDE SEQUENCE</scope>
    <source>
        <strain evidence="1">BCRC 34780</strain>
    </source>
</reference>
<feature type="non-terminal residue" evidence="1">
    <location>
        <position position="170"/>
    </location>
</feature>
<proteinExistence type="predicted"/>
<protein>
    <submittedName>
        <fullName evidence="1">Uncharacterized protein</fullName>
    </submittedName>
</protein>
<keyword evidence="2" id="KW-1185">Reference proteome</keyword>
<sequence length="170" mass="18062">MAASLTADQAAQRLLALVDVLSEGGGGATAQRAAGGGHRQRLAVSSISWGFHESADTTGLLQWVAENVDARKNGLTADELELLAHLDRIGYTSDGTDDAALTVAPGFELAAQRAKTEARIARLEPYVETVRNQGAVLASRADHMSRELAELLEEEERLKRAARASDAELA</sequence>
<name>A0ACC1KM92_9FUNG</name>
<accession>A0ACC1KM92</accession>
<gene>
    <name evidence="1" type="ORF">H4R21_006244</name>
</gene>
<comment type="caution">
    <text evidence="1">The sequence shown here is derived from an EMBL/GenBank/DDBJ whole genome shotgun (WGS) entry which is preliminary data.</text>
</comment>
<evidence type="ECO:0000313" key="1">
    <source>
        <dbReference type="EMBL" id="KAJ2791918.1"/>
    </source>
</evidence>
<dbReference type="Proteomes" id="UP001140087">
    <property type="component" value="Unassembled WGS sequence"/>
</dbReference>